<dbReference type="OrthoDB" id="9802518at2"/>
<dbReference type="EMBL" id="VORB01000002">
    <property type="protein sequence ID" value="TXC81952.1"/>
    <property type="molecule type" value="Genomic_DNA"/>
</dbReference>
<comment type="caution">
    <text evidence="1">The sequence shown here is derived from an EMBL/GenBank/DDBJ whole genome shotgun (WGS) entry which is preliminary data.</text>
</comment>
<proteinExistence type="predicted"/>
<dbReference type="PANTHER" id="PTHR42637:SF1">
    <property type="entry name" value="TRNA 2-(METHYLSULFANYL)-N(6)-ISOPENTENYLADENOSINE(37) HYDROXYLASE"/>
    <property type="match status" value="1"/>
</dbReference>
<dbReference type="AlphaFoldDB" id="A0A5C6V952"/>
<dbReference type="Gene3D" id="1.20.1260.10">
    <property type="match status" value="1"/>
</dbReference>
<dbReference type="PIRSF" id="PIRSF020736">
    <property type="entry name" value="MiaE"/>
    <property type="match status" value="1"/>
</dbReference>
<dbReference type="GO" id="GO:0006400">
    <property type="term" value="P:tRNA modification"/>
    <property type="evidence" value="ECO:0007669"/>
    <property type="project" value="InterPro"/>
</dbReference>
<dbReference type="InterPro" id="IPR010386">
    <property type="entry name" value="tRNA-Hydrxlase_MiaE"/>
</dbReference>
<dbReference type="InterPro" id="IPR009078">
    <property type="entry name" value="Ferritin-like_SF"/>
</dbReference>
<dbReference type="PANTHER" id="PTHR42637">
    <property type="entry name" value="TRNA-(MS[2]IO[6]A)-HYDROXYLASE"/>
    <property type="match status" value="1"/>
</dbReference>
<name>A0A5C6V952_9FLAO</name>
<dbReference type="SUPFAM" id="SSF47240">
    <property type="entry name" value="Ferritin-like"/>
    <property type="match status" value="1"/>
</dbReference>
<dbReference type="Pfam" id="PF06175">
    <property type="entry name" value="MiaE"/>
    <property type="match status" value="1"/>
</dbReference>
<dbReference type="Proteomes" id="UP000321168">
    <property type="component" value="Unassembled WGS sequence"/>
</dbReference>
<dbReference type="InterPro" id="IPR012347">
    <property type="entry name" value="Ferritin-like"/>
</dbReference>
<gene>
    <name evidence="1" type="ORF">FRX97_02340</name>
</gene>
<keyword evidence="2" id="KW-1185">Reference proteome</keyword>
<dbReference type="RefSeq" id="WP_147012993.1">
    <property type="nucleotide sequence ID" value="NZ_VORB01000002.1"/>
</dbReference>
<evidence type="ECO:0000313" key="2">
    <source>
        <dbReference type="Proteomes" id="UP000321168"/>
    </source>
</evidence>
<protein>
    <submittedName>
        <fullName evidence="1">tRNA-(Ms[2]io[6]A)-hydroxylase</fullName>
    </submittedName>
</protein>
<dbReference type="GO" id="GO:0045301">
    <property type="term" value="F:tRNA 2-(methylsulfanyl)-N(6)-isopentenyladenosine(37) hydroxylase activity"/>
    <property type="evidence" value="ECO:0007669"/>
    <property type="project" value="InterPro"/>
</dbReference>
<dbReference type="CDD" id="cd07910">
    <property type="entry name" value="MiaE"/>
    <property type="match status" value="1"/>
</dbReference>
<reference evidence="1 2" key="1">
    <citation type="submission" date="2019-08" db="EMBL/GenBank/DDBJ databases">
        <title>Genome of Luteibaculum oceani JCM 18817.</title>
        <authorList>
            <person name="Bowman J.P."/>
        </authorList>
    </citation>
    <scope>NUCLEOTIDE SEQUENCE [LARGE SCALE GENOMIC DNA]</scope>
    <source>
        <strain evidence="1 2">JCM 18817</strain>
    </source>
</reference>
<accession>A0A5C6V952</accession>
<evidence type="ECO:0000313" key="1">
    <source>
        <dbReference type="EMBL" id="TXC81952.1"/>
    </source>
</evidence>
<organism evidence="1 2">
    <name type="scientific">Luteibaculum oceani</name>
    <dbReference type="NCBI Taxonomy" id="1294296"/>
    <lineage>
        <taxon>Bacteria</taxon>
        <taxon>Pseudomonadati</taxon>
        <taxon>Bacteroidota</taxon>
        <taxon>Flavobacteriia</taxon>
        <taxon>Flavobacteriales</taxon>
        <taxon>Luteibaculaceae</taxon>
        <taxon>Luteibaculum</taxon>
    </lineage>
</organism>
<sequence length="192" mass="22380">MLGLKLETDPRWVNIVEKNISEILTDHAYCEQKAASNAITIIVKYPEFPDLVKEMCAIAQEEMQHFEMVHDKILERGFELGFERKDPYVNDLRAFLPKGGSRMTQLTHRLLFAAMIEARSCERFKILSEEISDPDLKSFYRELMISEANHYTTFISFARKYGEGDVDAIWQQFLEFEAGLMRKYGKKETIHG</sequence>